<evidence type="ECO:0000313" key="11">
    <source>
        <dbReference type="Proteomes" id="UP000296144"/>
    </source>
</evidence>
<dbReference type="EMBL" id="PDKU01000004">
    <property type="protein sequence ID" value="PPI86427.1"/>
    <property type="molecule type" value="Genomic_DNA"/>
</dbReference>
<evidence type="ECO:0000256" key="4">
    <source>
        <dbReference type="ARBA" id="ARBA00022741"/>
    </source>
</evidence>
<feature type="binding site" evidence="8">
    <location>
        <begin position="9"/>
        <end position="11"/>
    </location>
    <ligand>
        <name>GTP</name>
        <dbReference type="ChEBI" id="CHEBI:37565"/>
    </ligand>
</feature>
<keyword evidence="3 8" id="KW-0479">Metal-binding</keyword>
<feature type="domain" description="MobA-like NTP transferase" evidence="9">
    <location>
        <begin position="6"/>
        <end position="147"/>
    </location>
</feature>
<evidence type="ECO:0000256" key="3">
    <source>
        <dbReference type="ARBA" id="ARBA00022723"/>
    </source>
</evidence>
<keyword evidence="1 8" id="KW-0963">Cytoplasm</keyword>
<dbReference type="GO" id="GO:1902758">
    <property type="term" value="P:bis(molybdopterin guanine dinucleotide)molybdenum biosynthetic process"/>
    <property type="evidence" value="ECO:0007669"/>
    <property type="project" value="TreeGrafter"/>
</dbReference>
<dbReference type="PANTHER" id="PTHR19136">
    <property type="entry name" value="MOLYBDENUM COFACTOR GUANYLYLTRANSFERASE"/>
    <property type="match status" value="1"/>
</dbReference>
<evidence type="ECO:0000259" key="9">
    <source>
        <dbReference type="Pfam" id="PF12804"/>
    </source>
</evidence>
<comment type="similarity">
    <text evidence="8">Belongs to the MobA family.</text>
</comment>
<dbReference type="GO" id="GO:0061603">
    <property type="term" value="F:molybdenum cofactor guanylyltransferase activity"/>
    <property type="evidence" value="ECO:0007669"/>
    <property type="project" value="UniProtKB-EC"/>
</dbReference>
<feature type="binding site" evidence="8">
    <location>
        <position position="22"/>
    </location>
    <ligand>
        <name>GTP</name>
        <dbReference type="ChEBI" id="CHEBI:37565"/>
    </ligand>
</feature>
<dbReference type="CDD" id="cd02503">
    <property type="entry name" value="MobA"/>
    <property type="match status" value="1"/>
</dbReference>
<keyword evidence="11" id="KW-1185">Reference proteome</keyword>
<keyword evidence="2 8" id="KW-0808">Transferase</keyword>
<comment type="caution">
    <text evidence="8">Lacks conserved residue(s) required for the propagation of feature annotation.</text>
</comment>
<comment type="function">
    <text evidence="8">Transfers a GMP moiety from GTP to Mo-molybdopterin (Mo-MPT) cofactor (Moco or molybdenum cofactor) to form Mo-molybdopterin guanine dinucleotide (Mo-MGD) cofactor.</text>
</comment>
<keyword evidence="7 8" id="KW-0501">Molybdenum cofactor biosynthesis</keyword>
<evidence type="ECO:0000256" key="2">
    <source>
        <dbReference type="ARBA" id="ARBA00022679"/>
    </source>
</evidence>
<protein>
    <recommendedName>
        <fullName evidence="8">Molybdenum cofactor guanylyltransferase</fullName>
        <shortName evidence="8">MoCo guanylyltransferase</shortName>
        <ecNumber evidence="8">2.7.7.77</ecNumber>
    </recommendedName>
    <alternativeName>
        <fullName evidence="8">GTP:molybdopterin guanylyltransferase</fullName>
    </alternativeName>
    <alternativeName>
        <fullName evidence="8">Mo-MPT guanylyltransferase</fullName>
    </alternativeName>
    <alternativeName>
        <fullName evidence="8">Molybdopterin guanylyltransferase</fullName>
    </alternativeName>
    <alternativeName>
        <fullName evidence="8">Molybdopterin-guanine dinucleotide synthase</fullName>
        <shortName evidence="8">MGD synthase</shortName>
    </alternativeName>
</protein>
<dbReference type="GO" id="GO:0005737">
    <property type="term" value="C:cytoplasm"/>
    <property type="evidence" value="ECO:0007669"/>
    <property type="project" value="UniProtKB-SubCell"/>
</dbReference>
<dbReference type="InterPro" id="IPR013482">
    <property type="entry name" value="Molybde_CF_guanTrfase"/>
</dbReference>
<comment type="domain">
    <text evidence="8">The N-terminal domain determines nucleotide recognition and specific binding, while the C-terminal domain determines the specific binding to the target protein.</text>
</comment>
<evidence type="ECO:0000256" key="6">
    <source>
        <dbReference type="ARBA" id="ARBA00023134"/>
    </source>
</evidence>
<dbReference type="RefSeq" id="WP_136130370.1">
    <property type="nucleotide sequence ID" value="NZ_PDKU01000004.1"/>
</dbReference>
<dbReference type="EC" id="2.7.7.77" evidence="8"/>
<comment type="caution">
    <text evidence="10">The sequence shown here is derived from an EMBL/GenBank/DDBJ whole genome shotgun (WGS) entry which is preliminary data.</text>
</comment>
<proteinExistence type="inferred from homology"/>
<gene>
    <name evidence="8 10" type="primary">mobA</name>
    <name evidence="10" type="ORF">CRV10_03045</name>
</gene>
<dbReference type="AlphaFoldDB" id="A0A2P5SVR4"/>
<dbReference type="OrthoDB" id="9788394at2"/>
<keyword evidence="6 8" id="KW-0342">GTP-binding</keyword>
<evidence type="ECO:0000256" key="1">
    <source>
        <dbReference type="ARBA" id="ARBA00022490"/>
    </source>
</evidence>
<feature type="binding site" evidence="8">
    <location>
        <position position="98"/>
    </location>
    <ligand>
        <name>GTP</name>
        <dbReference type="ChEBI" id="CHEBI:37565"/>
    </ligand>
</feature>
<dbReference type="PANTHER" id="PTHR19136:SF81">
    <property type="entry name" value="MOLYBDENUM COFACTOR GUANYLYLTRANSFERASE"/>
    <property type="match status" value="1"/>
</dbReference>
<feature type="binding site" evidence="8">
    <location>
        <position position="98"/>
    </location>
    <ligand>
        <name>Mg(2+)</name>
        <dbReference type="ChEBI" id="CHEBI:18420"/>
    </ligand>
</feature>
<organism evidence="10 11">
    <name type="scientific">Candidatus Pantoea edessiphila</name>
    <dbReference type="NCBI Taxonomy" id="2044610"/>
    <lineage>
        <taxon>Bacteria</taxon>
        <taxon>Pseudomonadati</taxon>
        <taxon>Pseudomonadota</taxon>
        <taxon>Gammaproteobacteria</taxon>
        <taxon>Enterobacterales</taxon>
        <taxon>Erwiniaceae</taxon>
        <taxon>Pantoea</taxon>
    </lineage>
</organism>
<dbReference type="NCBIfam" id="TIGR02665">
    <property type="entry name" value="molyb_mobA"/>
    <property type="match status" value="1"/>
</dbReference>
<dbReference type="GO" id="GO:0005525">
    <property type="term" value="F:GTP binding"/>
    <property type="evidence" value="ECO:0007669"/>
    <property type="project" value="UniProtKB-UniRule"/>
</dbReference>
<sequence>MNKLTGIILAGGESLRMGGYDKGLILLHQKPLYQHVLKRLKPQVDYILISANRNIDRYKSSGYKVIKDSYKDILGPLNGILSSLKRIKSDWAVFCPCDTPNIPLNYVKKLFNEKNHSPIVWIQSSKRDHPTMSLIHKSILQSYKKNTKNHNYIFKYDLISFFKKNNGYPILFNNNETSFYNINTPLDLKNYNSTKAI</sequence>
<comment type="subcellular location">
    <subcellularLocation>
        <location evidence="8">Cytoplasm</location>
    </subcellularLocation>
</comment>
<evidence type="ECO:0000256" key="7">
    <source>
        <dbReference type="ARBA" id="ARBA00023150"/>
    </source>
</evidence>
<comment type="cofactor">
    <cofactor evidence="8">
        <name>Mg(2+)</name>
        <dbReference type="ChEBI" id="CHEBI:18420"/>
    </cofactor>
</comment>
<keyword evidence="4 8" id="KW-0547">Nucleotide-binding</keyword>
<reference evidence="10 11" key="1">
    <citation type="journal article" date="2018" name="Genome Biol. Evol.">
        <title>Cladogenesis and Genomic Streamlining in Extracellular Endosymbionts of Tropical Stink Bugs.</title>
        <authorList>
            <person name="Otero-Bravo A."/>
            <person name="Goffredi S."/>
            <person name="Sabree Z.L."/>
        </authorList>
    </citation>
    <scope>NUCLEOTIDE SEQUENCE [LARGE SCALE GENOMIC DNA]</scope>
    <source>
        <strain evidence="10 11">SoEL</strain>
    </source>
</reference>
<dbReference type="GO" id="GO:0046872">
    <property type="term" value="F:metal ion binding"/>
    <property type="evidence" value="ECO:0007669"/>
    <property type="project" value="UniProtKB-KW"/>
</dbReference>
<comment type="subunit">
    <text evidence="8">Monomer.</text>
</comment>
<dbReference type="Gene3D" id="3.90.550.10">
    <property type="entry name" value="Spore Coat Polysaccharide Biosynthesis Protein SpsA, Chain A"/>
    <property type="match status" value="1"/>
</dbReference>
<name>A0A2P5SVR4_9GAMM</name>
<keyword evidence="10" id="KW-0548">Nucleotidyltransferase</keyword>
<dbReference type="SUPFAM" id="SSF53448">
    <property type="entry name" value="Nucleotide-diphospho-sugar transferases"/>
    <property type="match status" value="1"/>
</dbReference>
<evidence type="ECO:0000313" key="10">
    <source>
        <dbReference type="EMBL" id="PPI86427.1"/>
    </source>
</evidence>
<dbReference type="Proteomes" id="UP000296144">
    <property type="component" value="Unassembled WGS sequence"/>
</dbReference>
<dbReference type="InterPro" id="IPR025877">
    <property type="entry name" value="MobA-like_NTP_Trfase"/>
</dbReference>
<dbReference type="Pfam" id="PF12804">
    <property type="entry name" value="NTP_transf_3"/>
    <property type="match status" value="1"/>
</dbReference>
<accession>A0A2P5SVR4</accession>
<comment type="catalytic activity">
    <reaction evidence="8">
        <text>Mo-molybdopterin + GTP + H(+) = Mo-molybdopterin guanine dinucleotide + diphosphate</text>
        <dbReference type="Rhea" id="RHEA:34243"/>
        <dbReference type="ChEBI" id="CHEBI:15378"/>
        <dbReference type="ChEBI" id="CHEBI:33019"/>
        <dbReference type="ChEBI" id="CHEBI:37565"/>
        <dbReference type="ChEBI" id="CHEBI:71302"/>
        <dbReference type="ChEBI" id="CHEBI:71310"/>
        <dbReference type="EC" id="2.7.7.77"/>
    </reaction>
</comment>
<dbReference type="HAMAP" id="MF_00316">
    <property type="entry name" value="MobA"/>
    <property type="match status" value="1"/>
</dbReference>
<evidence type="ECO:0000256" key="8">
    <source>
        <dbReference type="HAMAP-Rule" id="MF_00316"/>
    </source>
</evidence>
<keyword evidence="5 8" id="KW-0460">Magnesium</keyword>
<feature type="binding site" evidence="8">
    <location>
        <position position="68"/>
    </location>
    <ligand>
        <name>GTP</name>
        <dbReference type="ChEBI" id="CHEBI:37565"/>
    </ligand>
</feature>
<evidence type="ECO:0000256" key="5">
    <source>
        <dbReference type="ARBA" id="ARBA00022842"/>
    </source>
</evidence>
<dbReference type="InterPro" id="IPR029044">
    <property type="entry name" value="Nucleotide-diphossugar_trans"/>
</dbReference>